<comment type="caution">
    <text evidence="2">The sequence shown here is derived from an EMBL/GenBank/DDBJ whole genome shotgun (WGS) entry which is preliminary data.</text>
</comment>
<keyword evidence="3" id="KW-1185">Reference proteome</keyword>
<dbReference type="AlphaFoldDB" id="A0AAD5PCW2"/>
<keyword evidence="2" id="KW-0808">Transferase</keyword>
<sequence length="327" mass="37344">MKNIMDRILCFSLSRLFSKKDSSRKSNKKNSTGTDLSAARHRYDDQGRRYHNRNDAVYILPDDDEEIDRIHMQHWVLKIGFQGNFDAPLKKELDEGITVLDGGCGPGTWSLEMAKEFPRSDFYGVDISEVFPSEIKPPNCNFQVHNLSNPLPFTSEFFDYIFQRMLVLGIMRDDWDKVLSHYMDALKPGGWIELTEVNIPDSVNAGPKLSILMNTLGEVAKQKGVNPSISSELESKLKKAGAVNTVNRRIEVPMHHGGKLGMLLWEDFVIAFRGLLKPFVAKKYPEYEDEEAYIKFIDEVAKECEETQNHIIFYRAYGQKPSTPTAP</sequence>
<accession>A0AAD5PCW2</accession>
<protein>
    <submittedName>
        <fullName evidence="2">S-adenosyl-L-methionine-dependent methyltransferase</fullName>
    </submittedName>
</protein>
<reference evidence="2" key="2">
    <citation type="submission" date="2023-02" db="EMBL/GenBank/DDBJ databases">
        <authorList>
            <consortium name="DOE Joint Genome Institute"/>
            <person name="Mondo S.J."/>
            <person name="Chang Y."/>
            <person name="Wang Y."/>
            <person name="Ahrendt S."/>
            <person name="Andreopoulos W."/>
            <person name="Barry K."/>
            <person name="Beard J."/>
            <person name="Benny G.L."/>
            <person name="Blankenship S."/>
            <person name="Bonito G."/>
            <person name="Cuomo C."/>
            <person name="Desiro A."/>
            <person name="Gervers K.A."/>
            <person name="Hundley H."/>
            <person name="Kuo A."/>
            <person name="LaButti K."/>
            <person name="Lang B.F."/>
            <person name="Lipzen A."/>
            <person name="O'Donnell K."/>
            <person name="Pangilinan J."/>
            <person name="Reynolds N."/>
            <person name="Sandor L."/>
            <person name="Smith M.W."/>
            <person name="Tsang A."/>
            <person name="Grigoriev I.V."/>
            <person name="Stajich J.E."/>
            <person name="Spatafora J.W."/>
        </authorList>
    </citation>
    <scope>NUCLEOTIDE SEQUENCE</scope>
    <source>
        <strain evidence="2">RSA 2281</strain>
    </source>
</reference>
<evidence type="ECO:0000256" key="1">
    <source>
        <dbReference type="SAM" id="MobiDB-lite"/>
    </source>
</evidence>
<evidence type="ECO:0000313" key="3">
    <source>
        <dbReference type="Proteomes" id="UP001209540"/>
    </source>
</evidence>
<dbReference type="Gene3D" id="3.40.50.150">
    <property type="entry name" value="Vaccinia Virus protein VP39"/>
    <property type="match status" value="1"/>
</dbReference>
<dbReference type="Proteomes" id="UP001209540">
    <property type="component" value="Unassembled WGS sequence"/>
</dbReference>
<dbReference type="GO" id="GO:0008168">
    <property type="term" value="F:methyltransferase activity"/>
    <property type="evidence" value="ECO:0007669"/>
    <property type="project" value="UniProtKB-KW"/>
</dbReference>
<dbReference type="PANTHER" id="PTHR43591">
    <property type="entry name" value="METHYLTRANSFERASE"/>
    <property type="match status" value="1"/>
</dbReference>
<evidence type="ECO:0000313" key="2">
    <source>
        <dbReference type="EMBL" id="KAI9254604.1"/>
    </source>
</evidence>
<dbReference type="GO" id="GO:0032259">
    <property type="term" value="P:methylation"/>
    <property type="evidence" value="ECO:0007669"/>
    <property type="project" value="UniProtKB-KW"/>
</dbReference>
<name>A0AAD5PCW2_9FUNG</name>
<feature type="region of interest" description="Disordered" evidence="1">
    <location>
        <begin position="22"/>
        <end position="45"/>
    </location>
</feature>
<dbReference type="CDD" id="cd02440">
    <property type="entry name" value="AdoMet_MTases"/>
    <property type="match status" value="1"/>
</dbReference>
<dbReference type="SUPFAM" id="SSF53335">
    <property type="entry name" value="S-adenosyl-L-methionine-dependent methyltransferases"/>
    <property type="match status" value="1"/>
</dbReference>
<dbReference type="Pfam" id="PF13489">
    <property type="entry name" value="Methyltransf_23"/>
    <property type="match status" value="1"/>
</dbReference>
<dbReference type="InterPro" id="IPR029063">
    <property type="entry name" value="SAM-dependent_MTases_sf"/>
</dbReference>
<proteinExistence type="predicted"/>
<gene>
    <name evidence="2" type="ORF">BDA99DRAFT_518823</name>
</gene>
<reference evidence="2" key="1">
    <citation type="journal article" date="2022" name="IScience">
        <title>Evolution of zygomycete secretomes and the origins of terrestrial fungal ecologies.</title>
        <authorList>
            <person name="Chang Y."/>
            <person name="Wang Y."/>
            <person name="Mondo S."/>
            <person name="Ahrendt S."/>
            <person name="Andreopoulos W."/>
            <person name="Barry K."/>
            <person name="Beard J."/>
            <person name="Benny G.L."/>
            <person name="Blankenship S."/>
            <person name="Bonito G."/>
            <person name="Cuomo C."/>
            <person name="Desiro A."/>
            <person name="Gervers K.A."/>
            <person name="Hundley H."/>
            <person name="Kuo A."/>
            <person name="LaButti K."/>
            <person name="Lang B.F."/>
            <person name="Lipzen A."/>
            <person name="O'Donnell K."/>
            <person name="Pangilinan J."/>
            <person name="Reynolds N."/>
            <person name="Sandor L."/>
            <person name="Smith M.E."/>
            <person name="Tsang A."/>
            <person name="Grigoriev I.V."/>
            <person name="Stajich J.E."/>
            <person name="Spatafora J.W."/>
        </authorList>
    </citation>
    <scope>NUCLEOTIDE SEQUENCE</scope>
    <source>
        <strain evidence="2">RSA 2281</strain>
    </source>
</reference>
<keyword evidence="2" id="KW-0489">Methyltransferase</keyword>
<organism evidence="2 3">
    <name type="scientific">Phascolomyces articulosus</name>
    <dbReference type="NCBI Taxonomy" id="60185"/>
    <lineage>
        <taxon>Eukaryota</taxon>
        <taxon>Fungi</taxon>
        <taxon>Fungi incertae sedis</taxon>
        <taxon>Mucoromycota</taxon>
        <taxon>Mucoromycotina</taxon>
        <taxon>Mucoromycetes</taxon>
        <taxon>Mucorales</taxon>
        <taxon>Lichtheimiaceae</taxon>
        <taxon>Phascolomyces</taxon>
    </lineage>
</organism>
<dbReference type="EMBL" id="JAIXMP010000024">
    <property type="protein sequence ID" value="KAI9254604.1"/>
    <property type="molecule type" value="Genomic_DNA"/>
</dbReference>